<sequence>MGQRRALRKPGGAAGELDVDRIERVESGRGRRDRRIVGVALRNPVGKAQHAGLVLRAEVDDQPQVGQPRGVQRSGRLAARLGRQLAQHRQVVAGLERGHRHQRLAADLVQRVFDLGGAIRRIDVDQDDADLGGGQLHQHPFDAVMRPDAHAVALLQAAAQHGARQPVDLALEFGVAQPAVLVARHQRLMVALARGHLVEEIAQRLGDEGFARRSAGVAAGQRFGCGHGKVSQNVLPRSARGYVRKSTRRRRAVRTPRASARPRSAAAGRRPRTAARR</sequence>
<feature type="compositionally biased region" description="Low complexity" evidence="1">
    <location>
        <begin position="255"/>
        <end position="268"/>
    </location>
</feature>
<dbReference type="EMBL" id="MLJW01008020">
    <property type="protein sequence ID" value="OIQ64559.1"/>
    <property type="molecule type" value="Genomic_DNA"/>
</dbReference>
<gene>
    <name evidence="2" type="ORF">GALL_538910</name>
</gene>
<proteinExistence type="predicted"/>
<comment type="caution">
    <text evidence="2">The sequence shown here is derived from an EMBL/GenBank/DDBJ whole genome shotgun (WGS) entry which is preliminary data.</text>
</comment>
<accession>A0A1J5P9S2</accession>
<reference evidence="2" key="1">
    <citation type="submission" date="2016-10" db="EMBL/GenBank/DDBJ databases">
        <title>Sequence of Gallionella enrichment culture.</title>
        <authorList>
            <person name="Poehlein A."/>
            <person name="Muehling M."/>
            <person name="Daniel R."/>
        </authorList>
    </citation>
    <scope>NUCLEOTIDE SEQUENCE</scope>
</reference>
<protein>
    <submittedName>
        <fullName evidence="2">Uncharacterized protein</fullName>
    </submittedName>
</protein>
<organism evidence="2">
    <name type="scientific">mine drainage metagenome</name>
    <dbReference type="NCBI Taxonomy" id="410659"/>
    <lineage>
        <taxon>unclassified sequences</taxon>
        <taxon>metagenomes</taxon>
        <taxon>ecological metagenomes</taxon>
    </lineage>
</organism>
<dbReference type="AlphaFoldDB" id="A0A1J5P9S2"/>
<name>A0A1J5P9S2_9ZZZZ</name>
<feature type="compositionally biased region" description="Basic residues" evidence="1">
    <location>
        <begin position="242"/>
        <end position="254"/>
    </location>
</feature>
<evidence type="ECO:0000313" key="2">
    <source>
        <dbReference type="EMBL" id="OIQ64559.1"/>
    </source>
</evidence>
<feature type="region of interest" description="Disordered" evidence="1">
    <location>
        <begin position="242"/>
        <end position="277"/>
    </location>
</feature>
<evidence type="ECO:0000256" key="1">
    <source>
        <dbReference type="SAM" id="MobiDB-lite"/>
    </source>
</evidence>